<dbReference type="Proteomes" id="UP000325743">
    <property type="component" value="Chromosome 2"/>
</dbReference>
<dbReference type="AlphaFoldDB" id="A0A5P3VMR0"/>
<sequence length="165" mass="17431">MTSTEQEILVCGPENGRWHLEMRIGNGAPERLAGEFDSPDMAIAGAQQVYPSIPVRVTDISGAPAPSAPAHEGSLTDYHYGGHSATRNEKLTGRAHPSSDTSQPPPGPHPYQATDLGNLPEGTPRHGMYGVASTPAEAAKAAKADEADRKDEAARRHTGSRDAED</sequence>
<feature type="region of interest" description="Disordered" evidence="1">
    <location>
        <begin position="58"/>
        <end position="165"/>
    </location>
</feature>
<protein>
    <submittedName>
        <fullName evidence="2">Uncharacterized protein</fullName>
    </submittedName>
</protein>
<evidence type="ECO:0000313" key="3">
    <source>
        <dbReference type="Proteomes" id="UP000325743"/>
    </source>
</evidence>
<name>A0A5P3VMR0_9BURK</name>
<evidence type="ECO:0000256" key="1">
    <source>
        <dbReference type="SAM" id="MobiDB-lite"/>
    </source>
</evidence>
<dbReference type="RefSeq" id="WP_151071866.1">
    <property type="nucleotide sequence ID" value="NZ_CP032519.1"/>
</dbReference>
<gene>
    <name evidence="2" type="ORF">D2917_21125</name>
</gene>
<reference evidence="2 3" key="1">
    <citation type="submission" date="2018-09" db="EMBL/GenBank/DDBJ databases">
        <title>Complete genome sequence of Cupriavidus oxalaticus T2, a bacterium capable of phenol tolerance and degradation.</title>
        <authorList>
            <person name="Yan J."/>
        </authorList>
    </citation>
    <scope>NUCLEOTIDE SEQUENCE [LARGE SCALE GENOMIC DNA]</scope>
    <source>
        <strain evidence="2 3">T2</strain>
    </source>
</reference>
<proteinExistence type="predicted"/>
<evidence type="ECO:0000313" key="2">
    <source>
        <dbReference type="EMBL" id="QEZ46713.1"/>
    </source>
</evidence>
<dbReference type="EMBL" id="CP032519">
    <property type="protein sequence ID" value="QEZ46713.1"/>
    <property type="molecule type" value="Genomic_DNA"/>
</dbReference>
<accession>A0A5P3VMR0</accession>
<feature type="compositionally biased region" description="Basic and acidic residues" evidence="1">
    <location>
        <begin position="140"/>
        <end position="165"/>
    </location>
</feature>
<organism evidence="2 3">
    <name type="scientific">Cupriavidus oxalaticus</name>
    <dbReference type="NCBI Taxonomy" id="96344"/>
    <lineage>
        <taxon>Bacteria</taxon>
        <taxon>Pseudomonadati</taxon>
        <taxon>Pseudomonadota</taxon>
        <taxon>Betaproteobacteria</taxon>
        <taxon>Burkholderiales</taxon>
        <taxon>Burkholderiaceae</taxon>
        <taxon>Cupriavidus</taxon>
    </lineage>
</organism>